<dbReference type="InterPro" id="IPR054105">
    <property type="entry name" value="WHD_NrtR"/>
</dbReference>
<dbReference type="RefSeq" id="WP_187465581.1">
    <property type="nucleotide sequence ID" value="NZ_JACSIT010000067.1"/>
</dbReference>
<keyword evidence="2" id="KW-0378">Hydrolase</keyword>
<dbReference type="PANTHER" id="PTHR43736:SF4">
    <property type="entry name" value="SLR1690 PROTEIN"/>
    <property type="match status" value="1"/>
</dbReference>
<name>A0A923T7E4_9BACT</name>
<dbReference type="PANTHER" id="PTHR43736">
    <property type="entry name" value="ADP-RIBOSE PYROPHOSPHATASE"/>
    <property type="match status" value="1"/>
</dbReference>
<protein>
    <submittedName>
        <fullName evidence="2">NUDIX hydrolase</fullName>
    </submittedName>
</protein>
<evidence type="ECO:0000313" key="2">
    <source>
        <dbReference type="EMBL" id="MBC6993476.1"/>
    </source>
</evidence>
<keyword evidence="3" id="KW-1185">Reference proteome</keyword>
<organism evidence="2 3">
    <name type="scientific">Neolewinella lacunae</name>
    <dbReference type="NCBI Taxonomy" id="1517758"/>
    <lineage>
        <taxon>Bacteria</taxon>
        <taxon>Pseudomonadati</taxon>
        <taxon>Bacteroidota</taxon>
        <taxon>Saprospiria</taxon>
        <taxon>Saprospirales</taxon>
        <taxon>Lewinellaceae</taxon>
        <taxon>Neolewinella</taxon>
    </lineage>
</organism>
<proteinExistence type="predicted"/>
<dbReference type="InterPro" id="IPR000086">
    <property type="entry name" value="NUDIX_hydrolase_dom"/>
</dbReference>
<dbReference type="GO" id="GO:0016787">
    <property type="term" value="F:hydrolase activity"/>
    <property type="evidence" value="ECO:0007669"/>
    <property type="project" value="UniProtKB-KW"/>
</dbReference>
<evidence type="ECO:0000313" key="3">
    <source>
        <dbReference type="Proteomes" id="UP000650081"/>
    </source>
</evidence>
<dbReference type="InterPro" id="IPR015797">
    <property type="entry name" value="NUDIX_hydrolase-like_dom_sf"/>
</dbReference>
<dbReference type="Gene3D" id="1.10.10.10">
    <property type="entry name" value="Winged helix-like DNA-binding domain superfamily/Winged helix DNA-binding domain"/>
    <property type="match status" value="1"/>
</dbReference>
<dbReference type="AlphaFoldDB" id="A0A923T7E4"/>
<evidence type="ECO:0000259" key="1">
    <source>
        <dbReference type="PROSITE" id="PS51462"/>
    </source>
</evidence>
<dbReference type="Gene3D" id="3.90.79.10">
    <property type="entry name" value="Nucleoside Triphosphate Pyrophosphohydrolase"/>
    <property type="match status" value="1"/>
</dbReference>
<dbReference type="EMBL" id="JACSIT010000067">
    <property type="protein sequence ID" value="MBC6993476.1"/>
    <property type="molecule type" value="Genomic_DNA"/>
</dbReference>
<dbReference type="SUPFAM" id="SSF55811">
    <property type="entry name" value="Nudix"/>
    <property type="match status" value="1"/>
</dbReference>
<dbReference type="PROSITE" id="PS51462">
    <property type="entry name" value="NUDIX"/>
    <property type="match status" value="1"/>
</dbReference>
<gene>
    <name evidence="2" type="ORF">H9S92_04850</name>
</gene>
<reference evidence="2" key="1">
    <citation type="submission" date="2020-08" db="EMBL/GenBank/DDBJ databases">
        <title>Lewinella bacteria from marine environments.</title>
        <authorList>
            <person name="Zhong Y."/>
        </authorList>
    </citation>
    <scope>NUCLEOTIDE SEQUENCE</scope>
    <source>
        <strain evidence="2">KCTC 42187</strain>
    </source>
</reference>
<dbReference type="InterPro" id="IPR036388">
    <property type="entry name" value="WH-like_DNA-bd_sf"/>
</dbReference>
<sequence length="248" mass="28564">MQDGPRFRLPEKEGFIEQLSIDCVIFGYRDRSLHVLVPKLNFRGGLSTLPGGFVRQDESIDEAALNILKGRTGIEKIYLEQFQVFGDLERSTGPFMRDIVRENAERHGENAGEVAWLTRRFVSIGYYALVNIAKVVPVKSEIDDSIDWHPLEALPAMVMDHNKIVAEALKALRNDLDRKLIGFNLLPERFTMQELRELYETVYDRAFTRSNFQRRILDLGVLERLEKKFTGAANKAPYLYRFILPDQG</sequence>
<dbReference type="Proteomes" id="UP000650081">
    <property type="component" value="Unassembled WGS sequence"/>
</dbReference>
<accession>A0A923T7E4</accession>
<dbReference type="SUPFAM" id="SSF46785">
    <property type="entry name" value="Winged helix' DNA-binding domain"/>
    <property type="match status" value="1"/>
</dbReference>
<comment type="caution">
    <text evidence="2">The sequence shown here is derived from an EMBL/GenBank/DDBJ whole genome shotgun (WGS) entry which is preliminary data.</text>
</comment>
<dbReference type="Pfam" id="PF21906">
    <property type="entry name" value="WHD_NrtR"/>
    <property type="match status" value="1"/>
</dbReference>
<feature type="domain" description="Nudix hydrolase" evidence="1">
    <location>
        <begin position="18"/>
        <end position="171"/>
    </location>
</feature>
<dbReference type="CDD" id="cd18873">
    <property type="entry name" value="NUDIX_NadM_like"/>
    <property type="match status" value="1"/>
</dbReference>
<dbReference type="InterPro" id="IPR036390">
    <property type="entry name" value="WH_DNA-bd_sf"/>
</dbReference>